<dbReference type="Pfam" id="PF04024">
    <property type="entry name" value="PspC"/>
    <property type="match status" value="1"/>
</dbReference>
<keyword evidence="2" id="KW-1003">Cell membrane</keyword>
<dbReference type="GO" id="GO:0005886">
    <property type="term" value="C:plasma membrane"/>
    <property type="evidence" value="ECO:0007669"/>
    <property type="project" value="UniProtKB-SubCell"/>
</dbReference>
<evidence type="ECO:0000259" key="7">
    <source>
        <dbReference type="Pfam" id="PF04024"/>
    </source>
</evidence>
<dbReference type="RefSeq" id="WP_179728339.1">
    <property type="nucleotide sequence ID" value="NZ_BAABEF010000001.1"/>
</dbReference>
<accession>A0A852RNG5</accession>
<evidence type="ECO:0000256" key="3">
    <source>
        <dbReference type="ARBA" id="ARBA00022692"/>
    </source>
</evidence>
<keyword evidence="5 6" id="KW-0472">Membrane</keyword>
<dbReference type="AlphaFoldDB" id="A0A852RNG5"/>
<keyword evidence="4 6" id="KW-1133">Transmembrane helix</keyword>
<feature type="domain" description="Phage shock protein PspC N-terminal" evidence="7">
    <location>
        <begin position="17"/>
        <end position="74"/>
    </location>
</feature>
<dbReference type="InterPro" id="IPR052027">
    <property type="entry name" value="PspC"/>
</dbReference>
<keyword evidence="3 6" id="KW-0812">Transmembrane</keyword>
<gene>
    <name evidence="8" type="ORF">BJ958_003664</name>
</gene>
<keyword evidence="9" id="KW-1185">Reference proteome</keyword>
<evidence type="ECO:0000256" key="2">
    <source>
        <dbReference type="ARBA" id="ARBA00022475"/>
    </source>
</evidence>
<comment type="subcellular location">
    <subcellularLocation>
        <location evidence="1">Cell membrane</location>
        <topology evidence="1">Single-pass membrane protein</topology>
    </subcellularLocation>
</comment>
<dbReference type="PANTHER" id="PTHR33885:SF3">
    <property type="entry name" value="PHAGE SHOCK PROTEIN C"/>
    <property type="match status" value="1"/>
</dbReference>
<evidence type="ECO:0000313" key="8">
    <source>
        <dbReference type="EMBL" id="NYD32118.1"/>
    </source>
</evidence>
<feature type="transmembrane region" description="Helical" evidence="6">
    <location>
        <begin position="48"/>
        <end position="72"/>
    </location>
</feature>
<name>A0A852RNG5_9ACTN</name>
<sequence length="75" mass="8146">MSNYDSYSSPQNPVAPRRLTRREHDKMIAGVCSGVAAHLDVDVTVVRLLMVAATVFSGGAALLVYLAGWWLMPRG</sequence>
<protein>
    <submittedName>
        <fullName evidence="8">Phage shock protein PspC (Stress-responsive transcriptional regulator)</fullName>
    </submittedName>
</protein>
<proteinExistence type="predicted"/>
<comment type="caution">
    <text evidence="8">The sequence shown here is derived from an EMBL/GenBank/DDBJ whole genome shotgun (WGS) entry which is preliminary data.</text>
</comment>
<dbReference type="PANTHER" id="PTHR33885">
    <property type="entry name" value="PHAGE SHOCK PROTEIN C"/>
    <property type="match status" value="1"/>
</dbReference>
<reference evidence="8 9" key="1">
    <citation type="submission" date="2020-07" db="EMBL/GenBank/DDBJ databases">
        <title>Sequencing the genomes of 1000 actinobacteria strains.</title>
        <authorList>
            <person name="Klenk H.-P."/>
        </authorList>
    </citation>
    <scope>NUCLEOTIDE SEQUENCE [LARGE SCALE GENOMIC DNA]</scope>
    <source>
        <strain evidence="8 9">DSM 19082</strain>
    </source>
</reference>
<evidence type="ECO:0000256" key="1">
    <source>
        <dbReference type="ARBA" id="ARBA00004162"/>
    </source>
</evidence>
<evidence type="ECO:0000256" key="6">
    <source>
        <dbReference type="SAM" id="Phobius"/>
    </source>
</evidence>
<dbReference type="EMBL" id="JACCBF010000001">
    <property type="protein sequence ID" value="NYD32118.1"/>
    <property type="molecule type" value="Genomic_DNA"/>
</dbReference>
<evidence type="ECO:0000256" key="4">
    <source>
        <dbReference type="ARBA" id="ARBA00022989"/>
    </source>
</evidence>
<dbReference type="InterPro" id="IPR007168">
    <property type="entry name" value="Phageshock_PspC_N"/>
</dbReference>
<evidence type="ECO:0000313" key="9">
    <source>
        <dbReference type="Proteomes" id="UP000582231"/>
    </source>
</evidence>
<evidence type="ECO:0000256" key="5">
    <source>
        <dbReference type="ARBA" id="ARBA00023136"/>
    </source>
</evidence>
<dbReference type="Proteomes" id="UP000582231">
    <property type="component" value="Unassembled WGS sequence"/>
</dbReference>
<organism evidence="8 9">
    <name type="scientific">Nocardioides kongjuensis</name>
    <dbReference type="NCBI Taxonomy" id="349522"/>
    <lineage>
        <taxon>Bacteria</taxon>
        <taxon>Bacillati</taxon>
        <taxon>Actinomycetota</taxon>
        <taxon>Actinomycetes</taxon>
        <taxon>Propionibacteriales</taxon>
        <taxon>Nocardioidaceae</taxon>
        <taxon>Nocardioides</taxon>
    </lineage>
</organism>